<evidence type="ECO:0000313" key="2">
    <source>
        <dbReference type="WBParaSite" id="PS1159_v2.g18945.t1"/>
    </source>
</evidence>
<reference evidence="2" key="1">
    <citation type="submission" date="2022-11" db="UniProtKB">
        <authorList>
            <consortium name="WormBaseParasite"/>
        </authorList>
    </citation>
    <scope>IDENTIFICATION</scope>
</reference>
<dbReference type="WBParaSite" id="PS1159_v2.g18945.t1">
    <property type="protein sequence ID" value="PS1159_v2.g18945.t1"/>
    <property type="gene ID" value="PS1159_v2.g18945"/>
</dbReference>
<evidence type="ECO:0000313" key="1">
    <source>
        <dbReference type="Proteomes" id="UP000887580"/>
    </source>
</evidence>
<dbReference type="Proteomes" id="UP000887580">
    <property type="component" value="Unplaced"/>
</dbReference>
<sequence>MRQKWIYEYYGRIAGFILAIFMAFAHHFFAFAYAIIVWYIRRRRDIRYSAKIFAPDPIRNKYYEELEHMNFDKAARLTEIMQSETKETFIDEDEKEFNKLITLGITMQTEEDEEEEEKSEQEEKPECVVEGIIPFNLVGICGPYGERIIDRSIPLREPLPEEKPPIVYNIEEIPKHLITDKQGFFGLIELAKKETVIIKTDRTADGLLKGYYGGRFIEGKLNKDKN</sequence>
<organism evidence="1 2">
    <name type="scientific">Panagrolaimus sp. PS1159</name>
    <dbReference type="NCBI Taxonomy" id="55785"/>
    <lineage>
        <taxon>Eukaryota</taxon>
        <taxon>Metazoa</taxon>
        <taxon>Ecdysozoa</taxon>
        <taxon>Nematoda</taxon>
        <taxon>Chromadorea</taxon>
        <taxon>Rhabditida</taxon>
        <taxon>Tylenchina</taxon>
        <taxon>Panagrolaimomorpha</taxon>
        <taxon>Panagrolaimoidea</taxon>
        <taxon>Panagrolaimidae</taxon>
        <taxon>Panagrolaimus</taxon>
    </lineage>
</organism>
<accession>A0AC35FM87</accession>
<name>A0AC35FM87_9BILA</name>
<proteinExistence type="predicted"/>
<protein>
    <submittedName>
        <fullName evidence="2">Uncharacterized protein</fullName>
    </submittedName>
</protein>